<evidence type="ECO:0000313" key="2">
    <source>
        <dbReference type="EMBL" id="PEH40690.1"/>
    </source>
</evidence>
<comment type="caution">
    <text evidence="2">The sequence shown here is derived from an EMBL/GenBank/DDBJ whole genome shotgun (WGS) entry which is preliminary data.</text>
</comment>
<dbReference type="AlphaFoldDB" id="A0A2A7SBT6"/>
<reference evidence="3" key="1">
    <citation type="submission" date="2017-09" db="EMBL/GenBank/DDBJ databases">
        <title>FDA dAtabase for Regulatory Grade micrObial Sequences (FDA-ARGOS): Supporting development and validation of Infectious Disease Dx tests.</title>
        <authorList>
            <person name="Minogue T."/>
            <person name="Wolcott M."/>
            <person name="Wasieloski L."/>
            <person name="Aguilar W."/>
            <person name="Moore D."/>
            <person name="Tallon L."/>
            <person name="Sadzewicz L."/>
            <person name="Ott S."/>
            <person name="Zhao X."/>
            <person name="Nagaraj S."/>
            <person name="Vavikolanu K."/>
            <person name="Aluvathingal J."/>
            <person name="Nadendla S."/>
            <person name="Sichtig H."/>
        </authorList>
    </citation>
    <scope>NUCLEOTIDE SEQUENCE [LARGE SCALE GENOMIC DNA]</scope>
    <source>
        <strain evidence="3">FDAARGOS_390</strain>
    </source>
</reference>
<dbReference type="Proteomes" id="UP000220629">
    <property type="component" value="Unassembled WGS sequence"/>
</dbReference>
<dbReference type="EMBL" id="PDDY01000001">
    <property type="protein sequence ID" value="PEH40690.1"/>
    <property type="molecule type" value="Genomic_DNA"/>
</dbReference>
<dbReference type="RefSeq" id="WP_096751814.1">
    <property type="nucleotide sequence ID" value="NZ_CADEPO010000015.1"/>
</dbReference>
<dbReference type="InterPro" id="IPR021225">
    <property type="entry name" value="Tlde1_dom"/>
</dbReference>
<evidence type="ECO:0000259" key="1">
    <source>
        <dbReference type="Pfam" id="PF10908"/>
    </source>
</evidence>
<protein>
    <submittedName>
        <fullName evidence="2">DUF2778 domain-containing protein</fullName>
    </submittedName>
</protein>
<accession>A0A2A7SBT6</accession>
<feature type="domain" description="Tlde1" evidence="1">
    <location>
        <begin position="25"/>
        <end position="148"/>
    </location>
</feature>
<organism evidence="2 3">
    <name type="scientific">Burkholderia gladioli</name>
    <name type="common">Pseudomonas marginata</name>
    <name type="synonym">Phytomonas marginata</name>
    <dbReference type="NCBI Taxonomy" id="28095"/>
    <lineage>
        <taxon>Bacteria</taxon>
        <taxon>Pseudomonadati</taxon>
        <taxon>Pseudomonadota</taxon>
        <taxon>Betaproteobacteria</taxon>
        <taxon>Burkholderiales</taxon>
        <taxon>Burkholderiaceae</taxon>
        <taxon>Burkholderia</taxon>
    </lineage>
</organism>
<name>A0A2A7SBT6_BURGA</name>
<evidence type="ECO:0000313" key="3">
    <source>
        <dbReference type="Proteomes" id="UP000220629"/>
    </source>
</evidence>
<dbReference type="Pfam" id="PF10908">
    <property type="entry name" value="Tlde1_dom"/>
    <property type="match status" value="1"/>
</dbReference>
<proteinExistence type="predicted"/>
<sequence length="160" mass="17643">MPVECTFTLNKTAVSILNCPGFGSVAAFSGNGRYVNDPAATAITDKGPLPTGTYYIVDRQSGGHLGWLYDAVKDVTLNTRRAEWFALYRNDGKIDDWTTIKGIRRGHFRLHPVGRIGESSGCITVKNPAQFEKLRLFLKAQPIFQVPGAVLRAYGKVIVR</sequence>
<gene>
    <name evidence="2" type="ORF">CRM94_00035</name>
</gene>